<proteinExistence type="predicted"/>
<organism evidence="1 2">
    <name type="scientific">Acaryochloris marina (strain MBIC 11017)</name>
    <dbReference type="NCBI Taxonomy" id="329726"/>
    <lineage>
        <taxon>Bacteria</taxon>
        <taxon>Bacillati</taxon>
        <taxon>Cyanobacteriota</taxon>
        <taxon>Cyanophyceae</taxon>
        <taxon>Acaryochloridales</taxon>
        <taxon>Acaryochloridaceae</taxon>
        <taxon>Acaryochloris</taxon>
    </lineage>
</organism>
<dbReference type="AlphaFoldDB" id="A8ZQJ8"/>
<gene>
    <name evidence="1" type="ordered locus">AM1_G0104</name>
</gene>
<protein>
    <submittedName>
        <fullName evidence="1">Uncharacterized protein</fullName>
    </submittedName>
</protein>
<dbReference type="KEGG" id="amr:AM1_G0104"/>
<evidence type="ECO:0000313" key="2">
    <source>
        <dbReference type="Proteomes" id="UP000000268"/>
    </source>
</evidence>
<name>A8ZQJ8_ACAM1</name>
<dbReference type="EMBL" id="CP000844">
    <property type="protein sequence ID" value="ABW33284.1"/>
    <property type="molecule type" value="Genomic_DNA"/>
</dbReference>
<keyword evidence="2" id="KW-1185">Reference proteome</keyword>
<evidence type="ECO:0000313" key="1">
    <source>
        <dbReference type="EMBL" id="ABW33284.1"/>
    </source>
</evidence>
<accession>A8ZQJ8</accession>
<geneLocation type="plasmid" evidence="1 2">
    <name>pREB7</name>
</geneLocation>
<sequence length="40" mass="4748">MDFVLPNYRDSAMKVTLDQPEQELETIARMLTENYIMEVI</sequence>
<keyword evidence="1" id="KW-0614">Plasmid</keyword>
<dbReference type="HOGENOM" id="CLU_3283174_0_0_3"/>
<reference evidence="1 2" key="1">
    <citation type="journal article" date="2008" name="Proc. Natl. Acad. Sci. U.S.A.">
        <title>Niche adaptation and genome expansion in the chlorophyll d-producing cyanobacterium Acaryochloris marina.</title>
        <authorList>
            <person name="Swingley W.D."/>
            <person name="Chen M."/>
            <person name="Cheung P.C."/>
            <person name="Conrad A.L."/>
            <person name="Dejesa L.C."/>
            <person name="Hao J."/>
            <person name="Honchak B.M."/>
            <person name="Karbach L.E."/>
            <person name="Kurdoglu A."/>
            <person name="Lahiri S."/>
            <person name="Mastrian S.D."/>
            <person name="Miyashita H."/>
            <person name="Page L."/>
            <person name="Ramakrishna P."/>
            <person name="Satoh S."/>
            <person name="Sattley W.M."/>
            <person name="Shimada Y."/>
            <person name="Taylor H.L."/>
            <person name="Tomo T."/>
            <person name="Tsuchiya T."/>
            <person name="Wang Z.T."/>
            <person name="Raymond J."/>
            <person name="Mimuro M."/>
            <person name="Blankenship R.E."/>
            <person name="Touchman J.W."/>
        </authorList>
    </citation>
    <scope>NUCLEOTIDE SEQUENCE [LARGE SCALE GENOMIC DNA]</scope>
    <source>
        <strain evidence="2">MBIC 11017</strain>
        <plasmid evidence="2">Plasmid pREB7</plasmid>
    </source>
</reference>
<dbReference type="Proteomes" id="UP000000268">
    <property type="component" value="Plasmid pREB7"/>
</dbReference>